<dbReference type="Pfam" id="PF09137">
    <property type="entry name" value="Glucodextran_N"/>
    <property type="match status" value="1"/>
</dbReference>
<comment type="caution">
    <text evidence="5">The sequence shown here is derived from an EMBL/GenBank/DDBJ whole genome shotgun (WGS) entry which is preliminary data.</text>
</comment>
<evidence type="ECO:0000256" key="1">
    <source>
        <dbReference type="SAM" id="SignalP"/>
    </source>
</evidence>
<gene>
    <name evidence="5" type="ORF">EDD27_0784</name>
</gene>
<name>A0A438LYA8_9ACTN</name>
<dbReference type="EMBL" id="SAUN01000001">
    <property type="protein sequence ID" value="RVX38472.1"/>
    <property type="molecule type" value="Genomic_DNA"/>
</dbReference>
<evidence type="ECO:0000313" key="6">
    <source>
        <dbReference type="Proteomes" id="UP000284824"/>
    </source>
</evidence>
<proteinExistence type="predicted"/>
<feature type="chain" id="PRO_5019081493" evidence="1">
    <location>
        <begin position="28"/>
        <end position="1087"/>
    </location>
</feature>
<evidence type="ECO:0000259" key="4">
    <source>
        <dbReference type="Pfam" id="PF09985"/>
    </source>
</evidence>
<dbReference type="GO" id="GO:0016757">
    <property type="term" value="F:glycosyltransferase activity"/>
    <property type="evidence" value="ECO:0007669"/>
    <property type="project" value="UniProtKB-ARBA"/>
</dbReference>
<dbReference type="SUPFAM" id="SSF48208">
    <property type="entry name" value="Six-hairpin glycosidases"/>
    <property type="match status" value="1"/>
</dbReference>
<dbReference type="CDD" id="cd09626">
    <property type="entry name" value="DOMON_glucodextranase_like"/>
    <property type="match status" value="1"/>
</dbReference>
<evidence type="ECO:0000313" key="5">
    <source>
        <dbReference type="EMBL" id="RVX38472.1"/>
    </source>
</evidence>
<dbReference type="InterPro" id="IPR013783">
    <property type="entry name" value="Ig-like_fold"/>
</dbReference>
<feature type="domain" description="Glucodextranase-like C-terminal" evidence="4">
    <location>
        <begin position="858"/>
        <end position="1086"/>
    </location>
</feature>
<dbReference type="GO" id="GO:0005975">
    <property type="term" value="P:carbohydrate metabolic process"/>
    <property type="evidence" value="ECO:0007669"/>
    <property type="project" value="InterPro"/>
</dbReference>
<accession>A0A438LYA8</accession>
<dbReference type="GO" id="GO:0030246">
    <property type="term" value="F:carbohydrate binding"/>
    <property type="evidence" value="ECO:0007669"/>
    <property type="project" value="InterPro"/>
</dbReference>
<dbReference type="Gene3D" id="2.60.40.1190">
    <property type="match status" value="1"/>
</dbReference>
<dbReference type="InterPro" id="IPR019248">
    <property type="entry name" value="Glucodextran_C"/>
</dbReference>
<dbReference type="AlphaFoldDB" id="A0A438LYA8"/>
<protein>
    <submittedName>
        <fullName evidence="5">Glucoamylase</fullName>
    </submittedName>
</protein>
<dbReference type="InterPro" id="IPR011613">
    <property type="entry name" value="GH15-like"/>
</dbReference>
<dbReference type="Pfam" id="PF09985">
    <property type="entry name" value="Glucodextran_C"/>
    <property type="match status" value="1"/>
</dbReference>
<dbReference type="SUPFAM" id="SSF74650">
    <property type="entry name" value="Galactose mutarotase-like"/>
    <property type="match status" value="1"/>
</dbReference>
<dbReference type="GO" id="GO:0004553">
    <property type="term" value="F:hydrolase activity, hydrolyzing O-glycosyl compounds"/>
    <property type="evidence" value="ECO:0007669"/>
    <property type="project" value="UniProtKB-ARBA"/>
</dbReference>
<keyword evidence="6" id="KW-1185">Reference proteome</keyword>
<dbReference type="PANTHER" id="PTHR31616">
    <property type="entry name" value="TREHALASE"/>
    <property type="match status" value="1"/>
</dbReference>
<feature type="domain" description="Glucodextranase N-terminal" evidence="3">
    <location>
        <begin position="31"/>
        <end position="306"/>
    </location>
</feature>
<dbReference type="Gene3D" id="2.60.40.10">
    <property type="entry name" value="Immunoglobulins"/>
    <property type="match status" value="1"/>
</dbReference>
<dbReference type="RefSeq" id="WP_206641227.1">
    <property type="nucleotide sequence ID" value="NZ_SAUN01000001.1"/>
</dbReference>
<keyword evidence="1" id="KW-0732">Signal</keyword>
<dbReference type="InterPro" id="IPR014718">
    <property type="entry name" value="GH-type_carb-bd"/>
</dbReference>
<evidence type="ECO:0000259" key="2">
    <source>
        <dbReference type="Pfam" id="PF00723"/>
    </source>
</evidence>
<feature type="domain" description="GH15-like" evidence="2">
    <location>
        <begin position="423"/>
        <end position="731"/>
    </location>
</feature>
<feature type="signal peptide" evidence="1">
    <location>
        <begin position="1"/>
        <end position="27"/>
    </location>
</feature>
<dbReference type="Gene3D" id="2.70.98.10">
    <property type="match status" value="1"/>
</dbReference>
<dbReference type="InterPro" id="IPR011013">
    <property type="entry name" value="Gal_mutarotase_sf_dom"/>
</dbReference>
<dbReference type="Proteomes" id="UP000284824">
    <property type="component" value="Unassembled WGS sequence"/>
</dbReference>
<dbReference type="SUPFAM" id="SSF49344">
    <property type="entry name" value="CBD9-like"/>
    <property type="match status" value="1"/>
</dbReference>
<dbReference type="Pfam" id="PF00723">
    <property type="entry name" value="Glyco_hydro_15"/>
    <property type="match status" value="1"/>
</dbReference>
<reference evidence="5 6" key="1">
    <citation type="submission" date="2019-01" db="EMBL/GenBank/DDBJ databases">
        <title>Sequencing the genomes of 1000 actinobacteria strains.</title>
        <authorList>
            <person name="Klenk H.-P."/>
        </authorList>
    </citation>
    <scope>NUCLEOTIDE SEQUENCE [LARGE SCALE GENOMIC DNA]</scope>
    <source>
        <strain evidence="5 6">DSM 43925</strain>
    </source>
</reference>
<evidence type="ECO:0000259" key="3">
    <source>
        <dbReference type="Pfam" id="PF09137"/>
    </source>
</evidence>
<sequence length="1087" mass="112784">MLAMRRSVLALVCSAALVAVPVDPVQAAAPAPGGPGTLSHFGLARKDCVGTAANRSSKVWYTVAGGVLSDVYEPTIDNTNVETMQFVVTDGSTFTELQARDTTYELATDRSGMTCTITSASKNGRYRLTTTYLTDPGRNAVVVRTRLQPPGLRLYVRLDASVNGNGGGGPANGGADSGVVDGPTGAPVIADENTETSAPARDYAVPTHLALRAERRLPQASVGYAGTSSDGAAQLDAARTLTPYAEAPDGNVVATARLPLDAAGEVTFALGFGRSRAAALRVAGEAAARPFPATRAHYEGGWAAYDAGLRRPPAAQADLYRLSANVLKASEDKTFPGAVVASLASPWGQAVSAGDLVGGKAVYFGSYREVFSRDLYEAFTGFLAAGDVATARDTARFLLERQQLPDGRLPRNSLLNGALAPDSGGDQLDETAYPILMAYQSGLTGVWDDVRAAADFLVSHGPAFGVERWEEQSGYSPSTIAAEIAALVAAGELAAREGSQARARLYRATADHFARSVKEWTVTTTGPYASRYFLRLSRNGNPDAAVSYNLGNGGPTEDQRRVVDAGFLELTRLGILPPGDPDVLASVPVVDRVLKRTTASGPGWYRYGSDTEGTEDGYGDCYEPDPTSCAPSGRPWPTGNTGSGHVWPVLAGERAEQALQTGDQTTAAALLKAMRDMSSGTGLIPEQAWENPDLAASPYGTDPATASIGMRDGGPAGSASPLTWAQAQALRLVLSLGSTRPVEQPAVVRKRYADRGMPQAAPLTVTAPADGTAVAGTSVTVEGATAPGARVDVAATPIDTGAPTRIVSARAGADGAFTAQAPVSFGEVVLTVTATTADGRTGHARRTVVGDIVGATTVLDVADPEGDDDGPGTYAYPTAADFHDGAFDLRRFQVITDATTVYLRAELRDLSPTFGNQMGAQLLDVYVQDPAVATRSTEAAFPQRNHRIAEQDAWTQRVEVQGFAAPVWVTAAGAAQAGAAVRASGTTRTITVALPKSTFGTPGPGWRFAVVLTGQDGFSADQARGFAATPQPYLFGVCAEGGTDPLCGVDPGTVPKAMDIIVPAGQSQADVLNPLPGPVAVPAVLVP</sequence>
<dbReference type="InterPro" id="IPR012341">
    <property type="entry name" value="6hp_glycosidase-like_sf"/>
</dbReference>
<dbReference type="Gene3D" id="1.50.10.10">
    <property type="match status" value="1"/>
</dbReference>
<organism evidence="5 6">
    <name type="scientific">Nonomuraea polychroma</name>
    <dbReference type="NCBI Taxonomy" id="46176"/>
    <lineage>
        <taxon>Bacteria</taxon>
        <taxon>Bacillati</taxon>
        <taxon>Actinomycetota</taxon>
        <taxon>Actinomycetes</taxon>
        <taxon>Streptosporangiales</taxon>
        <taxon>Streptosporangiaceae</taxon>
        <taxon>Nonomuraea</taxon>
    </lineage>
</organism>
<dbReference type="InterPro" id="IPR015220">
    <property type="entry name" value="Glucodextranase_N"/>
</dbReference>
<dbReference type="InterPro" id="IPR008928">
    <property type="entry name" value="6-hairpin_glycosidase_sf"/>
</dbReference>
<dbReference type="PANTHER" id="PTHR31616:SF0">
    <property type="entry name" value="GLUCAN 1,4-ALPHA-GLUCOSIDASE"/>
    <property type="match status" value="1"/>
</dbReference>